<dbReference type="InterPro" id="IPR050545">
    <property type="entry name" value="Mycobact_MmpL"/>
</dbReference>
<feature type="transmembrane region" description="Helical" evidence="6">
    <location>
        <begin position="531"/>
        <end position="552"/>
    </location>
</feature>
<dbReference type="EMBL" id="CAEZTD010000028">
    <property type="protein sequence ID" value="CAB4558079.1"/>
    <property type="molecule type" value="Genomic_DNA"/>
</dbReference>
<keyword evidence="5 6" id="KW-0472">Membrane</keyword>
<evidence type="ECO:0000259" key="7">
    <source>
        <dbReference type="Pfam" id="PF03176"/>
    </source>
</evidence>
<gene>
    <name evidence="8" type="ORF">UFOPK1591_00527</name>
</gene>
<dbReference type="Pfam" id="PF03176">
    <property type="entry name" value="MMPL"/>
    <property type="match status" value="2"/>
</dbReference>
<evidence type="ECO:0000313" key="8">
    <source>
        <dbReference type="EMBL" id="CAB4558079.1"/>
    </source>
</evidence>
<sequence length="719" mass="76321">MRRLTQAIIRRPLATLISFVALVGLSAIGGLQVFPAMQSGGYSDPNSDSMRVVNVLQEDFGDHPPELAIILDFQQSADDTQSEVAAQKIVDEISALGGIDQIDTYYSLGRPDSLKSVDGEAAYVFVTYTDTSASSRSAQTKLIEDELGSSIDGVDIYYTGVAAMAVALNETIESDLQLAESIAIPLSLILLIFVFGSVVAAGLPLLVGGLGILGSFFFIWLATLQTDVSIFALNLITGMGLGLGIDYALLIVNRFREERGSGKSVADAVTTTMATAGRTVLFSGITVAVVTSSMIVFPQYFLRSFAFAGIAVVGTALAGALIALPAVLTLLGDRVNAWRVVRTTAPKGDNGGWAKLSRFVMKRAVLVLVVTLAALGGLMALGSSVKFGLVDERILPADAPIAVASEFQRERFDGQEAKPVQMIATGATDEQLSTYVTHLSQLGNVVRVQSALGVTVDGVTDPRAAPLFSDYVNGDDQRIVAIHDVEARSSDGVDLTNAIRAIEHPFDVLVGGIAADYADSLEAIADKLPLVIGWIVISTLILLFLFTGSILLPIKAVALNVVSLLSTLGLLTWVFLEGHLSWLLGGFTVTGSIDASMFILIAVVTFSLSMDYELFLLSRIKEQHELGLSTTESVAIGLQRSGRIITAAALVLAFNFLPFVTSGVSTVKMLGLGIAFAILLDATVVRALLVPALMKLFGDANWWAPKWMKKIADKAGLAH</sequence>
<keyword evidence="2" id="KW-1003">Cell membrane</keyword>
<feature type="transmembrane region" description="Helical" evidence="6">
    <location>
        <begin position="280"/>
        <end position="301"/>
    </location>
</feature>
<evidence type="ECO:0000256" key="3">
    <source>
        <dbReference type="ARBA" id="ARBA00022692"/>
    </source>
</evidence>
<dbReference type="Gene3D" id="1.20.1640.10">
    <property type="entry name" value="Multidrug efflux transporter AcrB transmembrane domain"/>
    <property type="match status" value="2"/>
</dbReference>
<feature type="transmembrane region" description="Helical" evidence="6">
    <location>
        <begin position="557"/>
        <end position="576"/>
    </location>
</feature>
<protein>
    <submittedName>
        <fullName evidence="8">Unannotated protein</fullName>
    </submittedName>
</protein>
<dbReference type="AlphaFoldDB" id="A0A6J6D5P6"/>
<keyword evidence="4 6" id="KW-1133">Transmembrane helix</keyword>
<evidence type="ECO:0000256" key="2">
    <source>
        <dbReference type="ARBA" id="ARBA00022475"/>
    </source>
</evidence>
<dbReference type="PANTHER" id="PTHR33406">
    <property type="entry name" value="MEMBRANE PROTEIN MJ1562-RELATED"/>
    <property type="match status" value="1"/>
</dbReference>
<organism evidence="8">
    <name type="scientific">freshwater metagenome</name>
    <dbReference type="NCBI Taxonomy" id="449393"/>
    <lineage>
        <taxon>unclassified sequences</taxon>
        <taxon>metagenomes</taxon>
        <taxon>ecological metagenomes</taxon>
    </lineage>
</organism>
<feature type="transmembrane region" description="Helical" evidence="6">
    <location>
        <begin position="182"/>
        <end position="200"/>
    </location>
</feature>
<reference evidence="8" key="1">
    <citation type="submission" date="2020-05" db="EMBL/GenBank/DDBJ databases">
        <authorList>
            <person name="Chiriac C."/>
            <person name="Salcher M."/>
            <person name="Ghai R."/>
            <person name="Kavagutti S V."/>
        </authorList>
    </citation>
    <scope>NUCLEOTIDE SEQUENCE</scope>
</reference>
<feature type="transmembrane region" description="Helical" evidence="6">
    <location>
        <begin position="205"/>
        <end position="224"/>
    </location>
</feature>
<dbReference type="GO" id="GO:0005886">
    <property type="term" value="C:plasma membrane"/>
    <property type="evidence" value="ECO:0007669"/>
    <property type="project" value="UniProtKB-SubCell"/>
</dbReference>
<dbReference type="PANTHER" id="PTHR33406:SF11">
    <property type="entry name" value="MEMBRANE PROTEIN SCO6666-RELATED"/>
    <property type="match status" value="1"/>
</dbReference>
<evidence type="ECO:0000256" key="6">
    <source>
        <dbReference type="SAM" id="Phobius"/>
    </source>
</evidence>
<feature type="transmembrane region" description="Helical" evidence="6">
    <location>
        <begin position="582"/>
        <end position="609"/>
    </location>
</feature>
<dbReference type="InterPro" id="IPR004869">
    <property type="entry name" value="MMPL_dom"/>
</dbReference>
<dbReference type="SUPFAM" id="SSF82866">
    <property type="entry name" value="Multidrug efflux transporter AcrB transmembrane domain"/>
    <property type="match status" value="2"/>
</dbReference>
<name>A0A6J6D5P6_9ZZZZ</name>
<comment type="subcellular location">
    <subcellularLocation>
        <location evidence="1">Cell membrane</location>
        <topology evidence="1">Multi-pass membrane protein</topology>
    </subcellularLocation>
</comment>
<keyword evidence="3 6" id="KW-0812">Transmembrane</keyword>
<feature type="transmembrane region" description="Helical" evidence="6">
    <location>
        <begin position="364"/>
        <end position="385"/>
    </location>
</feature>
<evidence type="ECO:0000256" key="1">
    <source>
        <dbReference type="ARBA" id="ARBA00004651"/>
    </source>
</evidence>
<feature type="transmembrane region" description="Helical" evidence="6">
    <location>
        <begin position="307"/>
        <end position="332"/>
    </location>
</feature>
<feature type="transmembrane region" description="Helical" evidence="6">
    <location>
        <begin position="230"/>
        <end position="252"/>
    </location>
</feature>
<proteinExistence type="predicted"/>
<feature type="domain" description="Membrane transport protein MMPL" evidence="7">
    <location>
        <begin position="43"/>
        <end position="364"/>
    </location>
</feature>
<evidence type="ECO:0000256" key="5">
    <source>
        <dbReference type="ARBA" id="ARBA00023136"/>
    </source>
</evidence>
<evidence type="ECO:0000256" key="4">
    <source>
        <dbReference type="ARBA" id="ARBA00022989"/>
    </source>
</evidence>
<accession>A0A6J6D5P6</accession>
<feature type="transmembrane region" description="Helical" evidence="6">
    <location>
        <begin position="644"/>
        <end position="664"/>
    </location>
</feature>
<feature type="domain" description="Membrane transport protein MMPL" evidence="7">
    <location>
        <begin position="394"/>
        <end position="706"/>
    </location>
</feature>